<dbReference type="SUPFAM" id="SSF81324">
    <property type="entry name" value="Voltage-gated potassium channels"/>
    <property type="match status" value="4"/>
</dbReference>
<dbReference type="EMBL" id="AMQN01008978">
    <property type="status" value="NOT_ANNOTATED_CDS"/>
    <property type="molecule type" value="Genomic_DNA"/>
</dbReference>
<evidence type="ECO:0000256" key="15">
    <source>
        <dbReference type="SAM" id="Coils"/>
    </source>
</evidence>
<feature type="transmembrane region" description="Helical" evidence="17">
    <location>
        <begin position="1370"/>
        <end position="1392"/>
    </location>
</feature>
<dbReference type="GO" id="GO:0005891">
    <property type="term" value="C:voltage-gated calcium channel complex"/>
    <property type="evidence" value="ECO:0007669"/>
    <property type="project" value="InterPro"/>
</dbReference>
<dbReference type="GO" id="GO:0086010">
    <property type="term" value="P:membrane depolarization during action potential"/>
    <property type="evidence" value="ECO:0007669"/>
    <property type="project" value="TreeGrafter"/>
</dbReference>
<dbReference type="Gene3D" id="1.10.287.70">
    <property type="match status" value="4"/>
</dbReference>
<name>R7U742_CAPTE</name>
<keyword evidence="4" id="KW-0107">Calcium channel</keyword>
<keyword evidence="3" id="KW-0109">Calcium transport</keyword>
<keyword evidence="6" id="KW-0677">Repeat</keyword>
<keyword evidence="21" id="KW-1185">Reference proteome</keyword>
<dbReference type="InterPro" id="IPR043203">
    <property type="entry name" value="VGCC_Ca_Na"/>
</dbReference>
<evidence type="ECO:0000256" key="11">
    <source>
        <dbReference type="ARBA" id="ARBA00023136"/>
    </source>
</evidence>
<evidence type="ECO:0000256" key="8">
    <source>
        <dbReference type="ARBA" id="ARBA00022882"/>
    </source>
</evidence>
<feature type="transmembrane region" description="Helical" evidence="17">
    <location>
        <begin position="1053"/>
        <end position="1074"/>
    </location>
</feature>
<dbReference type="EMBL" id="KB304272">
    <property type="protein sequence ID" value="ELU02190.1"/>
    <property type="molecule type" value="Genomic_DNA"/>
</dbReference>
<evidence type="ECO:0000256" key="1">
    <source>
        <dbReference type="ARBA" id="ARBA00004141"/>
    </source>
</evidence>
<evidence type="ECO:0000313" key="19">
    <source>
        <dbReference type="EMBL" id="ELU02190.1"/>
    </source>
</evidence>
<keyword evidence="2" id="KW-0813">Transport</keyword>
<evidence type="ECO:0000256" key="16">
    <source>
        <dbReference type="SAM" id="MobiDB-lite"/>
    </source>
</evidence>
<keyword evidence="5 17" id="KW-0812">Transmembrane</keyword>
<dbReference type="InterPro" id="IPR027359">
    <property type="entry name" value="Volt_channel_dom_sf"/>
</dbReference>
<feature type="transmembrane region" description="Helical" evidence="17">
    <location>
        <begin position="636"/>
        <end position="657"/>
    </location>
</feature>
<feature type="transmembrane region" description="Helical" evidence="17">
    <location>
        <begin position="776"/>
        <end position="800"/>
    </location>
</feature>
<evidence type="ECO:0000256" key="5">
    <source>
        <dbReference type="ARBA" id="ARBA00022692"/>
    </source>
</evidence>
<reference evidence="21" key="1">
    <citation type="submission" date="2012-12" db="EMBL/GenBank/DDBJ databases">
        <authorList>
            <person name="Hellsten U."/>
            <person name="Grimwood J."/>
            <person name="Chapman J.A."/>
            <person name="Shapiro H."/>
            <person name="Aerts A."/>
            <person name="Otillar R.P."/>
            <person name="Terry A.Y."/>
            <person name="Boore J.L."/>
            <person name="Simakov O."/>
            <person name="Marletaz F."/>
            <person name="Cho S.-J."/>
            <person name="Edsinger-Gonzales E."/>
            <person name="Havlak P."/>
            <person name="Kuo D.-H."/>
            <person name="Larsson T."/>
            <person name="Lv J."/>
            <person name="Arendt D."/>
            <person name="Savage R."/>
            <person name="Osoegawa K."/>
            <person name="de Jong P."/>
            <person name="Lindberg D.R."/>
            <person name="Seaver E.C."/>
            <person name="Weisblat D.A."/>
            <person name="Putnam N.H."/>
            <person name="Grigoriev I.V."/>
            <person name="Rokhsar D.S."/>
        </authorList>
    </citation>
    <scope>NUCLEOTIDE SEQUENCE</scope>
    <source>
        <strain evidence="21">I ESC-2004</strain>
    </source>
</reference>
<feature type="region of interest" description="Disordered" evidence="16">
    <location>
        <begin position="884"/>
        <end position="926"/>
    </location>
</feature>
<evidence type="ECO:0000256" key="14">
    <source>
        <dbReference type="ARBA" id="ARBA00036634"/>
    </source>
</evidence>
<dbReference type="FunFam" id="1.10.287.70:FF:000125">
    <property type="entry name" value="Voltage-dependent T-type calcium channel subunit alpha"/>
    <property type="match status" value="1"/>
</dbReference>
<comment type="catalytic activity">
    <reaction evidence="14">
        <text>Ca(2+)(in) = Ca(2+)(out)</text>
        <dbReference type="Rhea" id="RHEA:29671"/>
        <dbReference type="ChEBI" id="CHEBI:29108"/>
    </reaction>
</comment>
<evidence type="ECO:0000313" key="21">
    <source>
        <dbReference type="Proteomes" id="UP000014760"/>
    </source>
</evidence>
<dbReference type="PANTHER" id="PTHR10037:SF230">
    <property type="entry name" value="CA[2+]-CHANNEL PROTEIN ALPHA[[1]] SUBUNIT T, ISOFORM F"/>
    <property type="match status" value="1"/>
</dbReference>
<feature type="transmembrane region" description="Helical" evidence="17">
    <location>
        <begin position="1150"/>
        <end position="1172"/>
    </location>
</feature>
<feature type="domain" description="Ion transport" evidence="18">
    <location>
        <begin position="567"/>
        <end position="810"/>
    </location>
</feature>
<dbReference type="OMA" id="CNFDESD"/>
<feature type="transmembrane region" description="Helical" evidence="17">
    <location>
        <begin position="350"/>
        <end position="372"/>
    </location>
</feature>
<feature type="domain" description="Ion transport" evidence="18">
    <location>
        <begin position="67"/>
        <end position="383"/>
    </location>
</feature>
<feature type="transmembrane region" description="Helical" evidence="17">
    <location>
        <begin position="1474"/>
        <end position="1494"/>
    </location>
</feature>
<sequence length="1606" mass="182684">MTHRSEEEGASSSVAAEHQDDDDEEAEDEEELPYPGFVKTAYYCMSQTTQPRKYCLRLVTWPYPFRISMTVILLNCVTLGMYQPCTDTVCNTTRCKVLEGFDHFIFAFFAIEMVIKLIAMGLAGKETYLAETWNRLDMFIVLAGAVEYAVDTENLSLSAIRTIRVLRPLRAINRIPSMRILVMLLLDTLPMLGNVLLLCFFVFFIFGIIGVQLWAGLLRNRCFLELPENITTPSFLRNYYIRELEKDFICSDPSDQGMTKCSELPHYQYQGRICNDSAIPFNNNTPANDSCVNWNVYYSTCKPGDRNPFQGAISFDNIGLAWVAIFQVISLEGWVDIMYNVQDAHSFWDWIYFVSLIVIGAFFMINLCLVVIATQFSETKKRETERMKIERKRFHSSSTLASNSEPGGCYDEIIKYLAHIVRRARRKLNRFFKLRRGKHQRRVTPEKAISLRRKRRRKKAPPATGGATSGPTPIIASSHPHPQTRTFNAGDGAAAAAVGLLQIAPGTPYTHCSSQSEYECTSDDSQDEDSSSEDWSDDEVPPKKRKCEWRLAHARGGAKLKVVVDSNFFQRGILLAILFNTLSMGIEYHNQPLTLTLVLEYSNIFFSALFAFEMLLKILAEGPFGYIKNGFNVFDGFIVVLSLVELVQGGAGGLSVLRTFRLLRILKLVRFMPALRYQLVIMLRTMDNVATFFALLVLFIFIFSVLGMHLFGGKFCTHPVTGRQCTCAEITSVPCKCERKNFDTLLWSLVTVFQILTQEDWNEVLYNGMSMTSAWAALYFIALMTFGNYVLFNLLVAILVEGFSTEKKDEDKEVEEAQEMLRKIKDTNKLEDKELLVKMCKCKLVTQQSLQDSHNPADNIKNNQEKEHPDTFILRKLDESHAAPLPPFPGSHCRPEGRSTPRSSRTLPPPPWPPRRASRYHSYSECNGHTPLNNQRTLSPQNSIKSFQVLSPQDSLKSGHAYLSRQNSLHSSYCAFAWCPEPKGCFKTRAEYSLYIFSPQNMLRRRCQSVIVRKWFDYSVLFFIALNCITLAMERPDIPNNSLERQFLNIANYVFTVIFAIEMIVKVTAKGFIIGEHAYIKSGWNIMDGCLVFISLVDILITLSASSSPRIFGILRVFRLLRTLRPLRVISRAPGLKLVVQTLLSSLRPIGNIVLICCTFFIIFGILGVQLFKGTFYYCDGRNVTDVKNKTDCFNKGVGYRWVNRKYNFDNLGQALMSLFVLASKDGWVSIMYTGLDAVGVDLQPQENHNEWRLIYFISFLLLVGFFVLNMFVGVVVENFHKCRESQEQEEKARRAAKRAKKLEKKRRSNDPAESKMRQPPYWSPYSKPRLFVHTVISSKYFDLAIAGVIGLNVITMALEYYMMPLELQFALKIFNFFFTSVFILEAVVKVVALGNMRYMKDRWNQLDMAIVLLSIAGIILEEMKSGVIPINPTIIRVMRVLRIARVLKLLKMAKGIRALLDTVVQALPQVGNLGLLFFLLFFIFAALGVELFGRLECTELTPCEGLSKHAHFQDFGIAFLTLFRVATGDNWNGIMKDTLRDNCNAEDDCKRNCCVSPIIAPVFFVVFVLMAQFVLVNVVVAVLMKHLEVQKSACSASIDFTNSMT</sequence>
<gene>
    <name evidence="19" type="ORF">CAPTEDRAFT_89566</name>
</gene>
<dbReference type="OrthoDB" id="416585at2759"/>
<feature type="domain" description="Ion transport" evidence="18">
    <location>
        <begin position="1339"/>
        <end position="1592"/>
    </location>
</feature>
<feature type="transmembrane region" description="Helical" evidence="17">
    <location>
        <begin position="1254"/>
        <end position="1277"/>
    </location>
</feature>
<evidence type="ECO:0000256" key="6">
    <source>
        <dbReference type="ARBA" id="ARBA00022737"/>
    </source>
</evidence>
<dbReference type="FunCoup" id="R7U742">
    <property type="interactions" value="151"/>
</dbReference>
<reference evidence="19 21" key="2">
    <citation type="journal article" date="2013" name="Nature">
        <title>Insights into bilaterian evolution from three spiralian genomes.</title>
        <authorList>
            <person name="Simakov O."/>
            <person name="Marletaz F."/>
            <person name="Cho S.J."/>
            <person name="Edsinger-Gonzales E."/>
            <person name="Havlak P."/>
            <person name="Hellsten U."/>
            <person name="Kuo D.H."/>
            <person name="Larsson T."/>
            <person name="Lv J."/>
            <person name="Arendt D."/>
            <person name="Savage R."/>
            <person name="Osoegawa K."/>
            <person name="de Jong P."/>
            <person name="Grimwood J."/>
            <person name="Chapman J.A."/>
            <person name="Shapiro H."/>
            <person name="Aerts A."/>
            <person name="Otillar R.P."/>
            <person name="Terry A.Y."/>
            <person name="Boore J.L."/>
            <person name="Grigoriev I.V."/>
            <person name="Lindberg D.R."/>
            <person name="Seaver E.C."/>
            <person name="Weisblat D.A."/>
            <person name="Putnam N.H."/>
            <person name="Rokhsar D.S."/>
        </authorList>
    </citation>
    <scope>NUCLEOTIDE SEQUENCE</scope>
    <source>
        <strain evidence="19 21">I ESC-2004</strain>
    </source>
</reference>
<keyword evidence="9 17" id="KW-1133">Transmembrane helix</keyword>
<feature type="transmembrane region" description="Helical" evidence="17">
    <location>
        <begin position="593"/>
        <end position="616"/>
    </location>
</feature>
<keyword evidence="11 17" id="KW-0472">Membrane</keyword>
<keyword evidence="13" id="KW-0407">Ion channel</keyword>
<feature type="transmembrane region" description="Helical" evidence="17">
    <location>
        <begin position="195"/>
        <end position="217"/>
    </location>
</feature>
<dbReference type="Gene3D" id="1.20.120.350">
    <property type="entry name" value="Voltage-gated potassium channels. Chain C"/>
    <property type="match status" value="4"/>
</dbReference>
<evidence type="ECO:0000256" key="17">
    <source>
        <dbReference type="SAM" id="Phobius"/>
    </source>
</evidence>
<evidence type="ECO:0000313" key="20">
    <source>
        <dbReference type="EnsemblMetazoa" id="CapteP89566"/>
    </source>
</evidence>
<keyword evidence="12" id="KW-0325">Glycoprotein</keyword>
<feature type="compositionally biased region" description="Basic residues" evidence="16">
    <location>
        <begin position="450"/>
        <end position="460"/>
    </location>
</feature>
<dbReference type="FunFam" id="1.10.287.70:FF:000018">
    <property type="entry name" value="Voltage-dependent T-type calcium channel subunit alpha"/>
    <property type="match status" value="1"/>
</dbReference>
<evidence type="ECO:0000256" key="10">
    <source>
        <dbReference type="ARBA" id="ARBA00023065"/>
    </source>
</evidence>
<feature type="region of interest" description="Disordered" evidence="16">
    <location>
        <begin position="438"/>
        <end position="488"/>
    </location>
</feature>
<dbReference type="Proteomes" id="UP000014760">
    <property type="component" value="Unassembled WGS sequence"/>
</dbReference>
<evidence type="ECO:0000256" key="13">
    <source>
        <dbReference type="ARBA" id="ARBA00023303"/>
    </source>
</evidence>
<evidence type="ECO:0000256" key="3">
    <source>
        <dbReference type="ARBA" id="ARBA00022568"/>
    </source>
</evidence>
<feature type="compositionally biased region" description="Acidic residues" evidence="16">
    <location>
        <begin position="520"/>
        <end position="539"/>
    </location>
</feature>
<dbReference type="EMBL" id="AMQN01008979">
    <property type="status" value="NOT_ANNOTATED_CDS"/>
    <property type="molecule type" value="Genomic_DNA"/>
</dbReference>
<feature type="region of interest" description="Disordered" evidence="16">
    <location>
        <begin position="1291"/>
        <end position="1321"/>
    </location>
</feature>
<dbReference type="EnsemblMetazoa" id="CapteT89566">
    <property type="protein sequence ID" value="CapteP89566"/>
    <property type="gene ID" value="CapteG89566"/>
</dbReference>
<dbReference type="FunFam" id="1.20.120.350:FF:000119">
    <property type="entry name" value="Calcium channel, voltage-dependent, T type, alpha 1H subunit a"/>
    <property type="match status" value="1"/>
</dbReference>
<feature type="transmembrane region" description="Helical" evidence="17">
    <location>
        <begin position="689"/>
        <end position="711"/>
    </location>
</feature>
<keyword evidence="15" id="KW-0175">Coiled coil</keyword>
<dbReference type="Pfam" id="PF00520">
    <property type="entry name" value="Ion_trans"/>
    <property type="match status" value="4"/>
</dbReference>
<dbReference type="GO" id="GO:0005248">
    <property type="term" value="F:voltage-gated sodium channel activity"/>
    <property type="evidence" value="ECO:0007669"/>
    <property type="project" value="TreeGrafter"/>
</dbReference>
<evidence type="ECO:0000256" key="2">
    <source>
        <dbReference type="ARBA" id="ARBA00022448"/>
    </source>
</evidence>
<evidence type="ECO:0000256" key="4">
    <source>
        <dbReference type="ARBA" id="ARBA00022673"/>
    </source>
</evidence>
<evidence type="ECO:0000259" key="18">
    <source>
        <dbReference type="Pfam" id="PF00520"/>
    </source>
</evidence>
<feature type="transmembrane region" description="Helical" evidence="17">
    <location>
        <begin position="1086"/>
        <end position="1105"/>
    </location>
</feature>
<keyword evidence="7" id="KW-0106">Calcium</keyword>
<feature type="transmembrane region" description="Helical" evidence="17">
    <location>
        <begin position="103"/>
        <end position="123"/>
    </location>
</feature>
<protein>
    <recommendedName>
        <fullName evidence="18">Ion transport domain-containing protein</fullName>
    </recommendedName>
</protein>
<comment type="subcellular location">
    <subcellularLocation>
        <location evidence="1">Membrane</location>
        <topology evidence="1">Multi-pass membrane protein</topology>
    </subcellularLocation>
</comment>
<feature type="transmembrane region" description="Helical" evidence="17">
    <location>
        <begin position="312"/>
        <end position="330"/>
    </location>
</feature>
<reference evidence="20" key="3">
    <citation type="submission" date="2015-06" db="UniProtKB">
        <authorList>
            <consortium name="EnsemblMetazoa"/>
        </authorList>
    </citation>
    <scope>IDENTIFICATION</scope>
</reference>
<feature type="transmembrane region" description="Helical" evidence="17">
    <location>
        <begin position="1215"/>
        <end position="1234"/>
    </location>
</feature>
<feature type="region of interest" description="Disordered" evidence="16">
    <location>
        <begin position="514"/>
        <end position="541"/>
    </location>
</feature>
<feature type="compositionally biased region" description="Acidic residues" evidence="16">
    <location>
        <begin position="19"/>
        <end position="31"/>
    </location>
</feature>
<dbReference type="PANTHER" id="PTHR10037">
    <property type="entry name" value="VOLTAGE-GATED CATION CHANNEL CALCIUM AND SODIUM"/>
    <property type="match status" value="1"/>
</dbReference>
<accession>R7U742</accession>
<keyword evidence="10" id="KW-0406">Ion transport</keyword>
<dbReference type="FunFam" id="1.20.120.350:FF:000009">
    <property type="entry name" value="Voltage-dependent T-type calcium channel subunit alpha"/>
    <property type="match status" value="1"/>
</dbReference>
<evidence type="ECO:0000256" key="12">
    <source>
        <dbReference type="ARBA" id="ARBA00023180"/>
    </source>
</evidence>
<dbReference type="GO" id="GO:0001518">
    <property type="term" value="C:voltage-gated sodium channel complex"/>
    <property type="evidence" value="ECO:0007669"/>
    <property type="project" value="TreeGrafter"/>
</dbReference>
<dbReference type="GO" id="GO:0008332">
    <property type="term" value="F:low voltage-gated calcium channel activity"/>
    <property type="evidence" value="ECO:0007669"/>
    <property type="project" value="TreeGrafter"/>
</dbReference>
<feature type="transmembrane region" description="Helical" evidence="17">
    <location>
        <begin position="1015"/>
        <end position="1033"/>
    </location>
</feature>
<dbReference type="HOGENOM" id="CLU_000540_2_0_1"/>
<keyword evidence="8" id="KW-0851">Voltage-gated channel</keyword>
<dbReference type="PRINTS" id="PR01629">
    <property type="entry name" value="TVDCCALPHA1"/>
</dbReference>
<feature type="transmembrane region" description="Helical" evidence="17">
    <location>
        <begin position="1559"/>
        <end position="1584"/>
    </location>
</feature>
<dbReference type="STRING" id="283909.R7U742"/>
<dbReference type="FunFam" id="1.10.287.70:FF:000120">
    <property type="entry name" value="Voltage-dependent T-type calcium channel subunit alpha"/>
    <property type="match status" value="1"/>
</dbReference>
<organism evidence="19">
    <name type="scientific">Capitella teleta</name>
    <name type="common">Polychaete worm</name>
    <dbReference type="NCBI Taxonomy" id="283909"/>
    <lineage>
        <taxon>Eukaryota</taxon>
        <taxon>Metazoa</taxon>
        <taxon>Spiralia</taxon>
        <taxon>Lophotrochozoa</taxon>
        <taxon>Annelida</taxon>
        <taxon>Polychaeta</taxon>
        <taxon>Sedentaria</taxon>
        <taxon>Scolecida</taxon>
        <taxon>Capitellidae</taxon>
        <taxon>Capitella</taxon>
    </lineage>
</organism>
<dbReference type="FunFam" id="1.20.120.350:FF:000008">
    <property type="entry name" value="Voltage-dependent T-type calcium channel subunit alpha"/>
    <property type="match status" value="1"/>
</dbReference>
<feature type="region of interest" description="Disordered" evidence="16">
    <location>
        <begin position="1"/>
        <end position="31"/>
    </location>
</feature>
<feature type="transmembrane region" description="Helical" evidence="17">
    <location>
        <begin position="1341"/>
        <end position="1364"/>
    </location>
</feature>
<evidence type="ECO:0000256" key="7">
    <source>
        <dbReference type="ARBA" id="ARBA00022837"/>
    </source>
</evidence>
<dbReference type="InterPro" id="IPR005445">
    <property type="entry name" value="VDCC_T_a1"/>
</dbReference>
<feature type="domain" description="Ion transport" evidence="18">
    <location>
        <begin position="1014"/>
        <end position="1287"/>
    </location>
</feature>
<dbReference type="FunFam" id="1.20.120.350:FF:000007">
    <property type="entry name" value="Voltage-dependent T-type calcium channel subunit alpha"/>
    <property type="match status" value="1"/>
</dbReference>
<dbReference type="GO" id="GO:0043005">
    <property type="term" value="C:neuron projection"/>
    <property type="evidence" value="ECO:0007669"/>
    <property type="project" value="TreeGrafter"/>
</dbReference>
<proteinExistence type="predicted"/>
<dbReference type="GO" id="GO:0070509">
    <property type="term" value="P:calcium ion import"/>
    <property type="evidence" value="ECO:0007669"/>
    <property type="project" value="TreeGrafter"/>
</dbReference>
<feature type="coiled-coil region" evidence="15">
    <location>
        <begin position="800"/>
        <end position="834"/>
    </location>
</feature>
<feature type="compositionally biased region" description="Basic residues" evidence="16">
    <location>
        <begin position="1295"/>
        <end position="1308"/>
    </location>
</feature>
<evidence type="ECO:0000256" key="9">
    <source>
        <dbReference type="ARBA" id="ARBA00022989"/>
    </source>
</evidence>
<dbReference type="InterPro" id="IPR005821">
    <property type="entry name" value="Ion_trans_dom"/>
</dbReference>